<sequence>MGLRGLSGKVAVVAGGASGLGAATAARLAQEGCRVVVGDVAVDAAVETAERVSDAGGTAVPVAFDLADPSSVADLIRVASETFGAVDLLFNVGADMSTLRADTDVVGIELDVWDRVMTVSLRGYLAAMKHAIPAMLQNGGGAIVNMSSAAAFQGEPTRPAYATAKAGIGALTRHVASRWGKEGIRCNAIAPGFTATETIRNAPQWPELEVAALRRIRGTRVGRPEDVAALVAFLLSDEGEWINGQVVNIDGGTVLR</sequence>
<dbReference type="Proteomes" id="UP000191039">
    <property type="component" value="Unassembled WGS sequence"/>
</dbReference>
<dbReference type="Pfam" id="PF13561">
    <property type="entry name" value="adh_short_C2"/>
    <property type="match status" value="1"/>
</dbReference>
<dbReference type="PANTHER" id="PTHR24321:SF14">
    <property type="entry name" value="SHORT-CHAIN TYPE DEHYDROGENASE_REDUCTASE BLR2146-RELATED"/>
    <property type="match status" value="1"/>
</dbReference>
<evidence type="ECO:0000313" key="5">
    <source>
        <dbReference type="Proteomes" id="UP000191039"/>
    </source>
</evidence>
<evidence type="ECO:0000256" key="1">
    <source>
        <dbReference type="ARBA" id="ARBA00006484"/>
    </source>
</evidence>
<dbReference type="PANTHER" id="PTHR24321">
    <property type="entry name" value="DEHYDROGENASES, SHORT CHAIN"/>
    <property type="match status" value="1"/>
</dbReference>
<organism evidence="4 6">
    <name type="scientific">Mycolicibacterium diernhoferi</name>
    <dbReference type="NCBI Taxonomy" id="1801"/>
    <lineage>
        <taxon>Bacteria</taxon>
        <taxon>Bacillati</taxon>
        <taxon>Actinomycetota</taxon>
        <taxon>Actinomycetes</taxon>
        <taxon>Mycobacteriales</taxon>
        <taxon>Mycobacteriaceae</taxon>
        <taxon>Mycolicibacterium</taxon>
    </lineage>
</organism>
<gene>
    <name evidence="3" type="ORF">BV510_18545</name>
    <name evidence="4" type="ORF">CRI78_25250</name>
</gene>
<proteinExistence type="inferred from homology"/>
<keyword evidence="2" id="KW-0560">Oxidoreductase</keyword>
<evidence type="ECO:0000313" key="4">
    <source>
        <dbReference type="EMBL" id="PEG51663.1"/>
    </source>
</evidence>
<dbReference type="InterPro" id="IPR020904">
    <property type="entry name" value="Sc_DH/Rdtase_CS"/>
</dbReference>
<dbReference type="EMBL" id="MIJD01000208">
    <property type="protein sequence ID" value="OPE52369.1"/>
    <property type="molecule type" value="Genomic_DNA"/>
</dbReference>
<dbReference type="OrthoDB" id="7064009at2"/>
<comment type="caution">
    <text evidence="4">The sequence shown here is derived from an EMBL/GenBank/DDBJ whole genome shotgun (WGS) entry which is preliminary data.</text>
</comment>
<dbReference type="PRINTS" id="PR00081">
    <property type="entry name" value="GDHRDH"/>
</dbReference>
<name>A0A1Q4HJT2_9MYCO</name>
<dbReference type="Gene3D" id="3.40.50.720">
    <property type="entry name" value="NAD(P)-binding Rossmann-like Domain"/>
    <property type="match status" value="1"/>
</dbReference>
<dbReference type="RefSeq" id="WP_073855181.1">
    <property type="nucleotide sequence ID" value="NZ_BAAATC010000019.1"/>
</dbReference>
<dbReference type="GO" id="GO:0016491">
    <property type="term" value="F:oxidoreductase activity"/>
    <property type="evidence" value="ECO:0007669"/>
    <property type="project" value="UniProtKB-KW"/>
</dbReference>
<comment type="similarity">
    <text evidence="1">Belongs to the short-chain dehydrogenases/reductases (SDR) family.</text>
</comment>
<dbReference type="InterPro" id="IPR002347">
    <property type="entry name" value="SDR_fam"/>
</dbReference>
<evidence type="ECO:0000313" key="6">
    <source>
        <dbReference type="Proteomes" id="UP000220340"/>
    </source>
</evidence>
<reference evidence="3 5" key="1">
    <citation type="submission" date="2016-09" db="EMBL/GenBank/DDBJ databases">
        <title>genome sequences of unsequenced Mycobacteria.</title>
        <authorList>
            <person name="Greninger A.L."/>
            <person name="Jerome K.R."/>
            <person name="Mcnair B."/>
            <person name="Wallis C."/>
            <person name="Fang F."/>
        </authorList>
    </citation>
    <scope>NUCLEOTIDE SEQUENCE [LARGE SCALE GENOMIC DNA]</scope>
    <source>
        <strain evidence="3 5">BM1</strain>
    </source>
</reference>
<evidence type="ECO:0000313" key="3">
    <source>
        <dbReference type="EMBL" id="OPE52369.1"/>
    </source>
</evidence>
<keyword evidence="6" id="KW-1185">Reference proteome</keyword>
<dbReference type="FunFam" id="3.40.50.720:FF:000084">
    <property type="entry name" value="Short-chain dehydrogenase reductase"/>
    <property type="match status" value="1"/>
</dbReference>
<protein>
    <submittedName>
        <fullName evidence="4">Oxidoreductase</fullName>
    </submittedName>
</protein>
<dbReference type="PROSITE" id="PS00061">
    <property type="entry name" value="ADH_SHORT"/>
    <property type="match status" value="1"/>
</dbReference>
<dbReference type="EMBL" id="PDCR01000045">
    <property type="protein sequence ID" value="PEG51663.1"/>
    <property type="molecule type" value="Genomic_DNA"/>
</dbReference>
<dbReference type="SUPFAM" id="SSF51735">
    <property type="entry name" value="NAD(P)-binding Rossmann-fold domains"/>
    <property type="match status" value="1"/>
</dbReference>
<evidence type="ECO:0000256" key="2">
    <source>
        <dbReference type="ARBA" id="ARBA00023002"/>
    </source>
</evidence>
<dbReference type="AlphaFoldDB" id="A0A1Q4HJT2"/>
<dbReference type="STRING" id="1801.BRW64_05815"/>
<reference evidence="4 6" key="2">
    <citation type="submission" date="2017-10" db="EMBL/GenBank/DDBJ databases">
        <title>The new phylogeny of genus Mycobacterium.</title>
        <authorList>
            <person name="Tortoli E."/>
            <person name="Trovato A."/>
            <person name="Cirillo D.M."/>
        </authorList>
    </citation>
    <scope>NUCLEOTIDE SEQUENCE [LARGE SCALE GENOMIC DNA]</scope>
    <source>
        <strain evidence="4 6">IP141170001</strain>
    </source>
</reference>
<dbReference type="InterPro" id="IPR036291">
    <property type="entry name" value="NAD(P)-bd_dom_sf"/>
</dbReference>
<accession>A0A1Q4HJT2</accession>
<dbReference type="Proteomes" id="UP000220340">
    <property type="component" value="Unassembled WGS sequence"/>
</dbReference>